<feature type="compositionally biased region" description="Basic and acidic residues" evidence="1">
    <location>
        <begin position="164"/>
        <end position="176"/>
    </location>
</feature>
<protein>
    <submittedName>
        <fullName evidence="2">Uncharacterized protein</fullName>
    </submittedName>
</protein>
<dbReference type="OrthoDB" id="7063578at2"/>
<evidence type="ECO:0000313" key="2">
    <source>
        <dbReference type="EMBL" id="ARU58826.1"/>
    </source>
</evidence>
<feature type="compositionally biased region" description="Basic and acidic residues" evidence="1">
    <location>
        <begin position="123"/>
        <end position="141"/>
    </location>
</feature>
<accession>A0A1Y0IG74</accession>
<name>A0A1Y0IG74_9GAMM</name>
<organism evidence="2 3">
    <name type="scientific">Oleiphilus messinensis</name>
    <dbReference type="NCBI Taxonomy" id="141451"/>
    <lineage>
        <taxon>Bacteria</taxon>
        <taxon>Pseudomonadati</taxon>
        <taxon>Pseudomonadota</taxon>
        <taxon>Gammaproteobacteria</taxon>
        <taxon>Oceanospirillales</taxon>
        <taxon>Oleiphilaceae</taxon>
        <taxon>Oleiphilus</taxon>
    </lineage>
</organism>
<proteinExistence type="predicted"/>
<dbReference type="EMBL" id="CP021425">
    <property type="protein sequence ID" value="ARU58826.1"/>
    <property type="molecule type" value="Genomic_DNA"/>
</dbReference>
<feature type="compositionally biased region" description="Polar residues" evidence="1">
    <location>
        <begin position="178"/>
        <end position="233"/>
    </location>
</feature>
<feature type="compositionally biased region" description="Low complexity" evidence="1">
    <location>
        <begin position="70"/>
        <end position="83"/>
    </location>
</feature>
<dbReference type="AlphaFoldDB" id="A0A1Y0IG74"/>
<feature type="compositionally biased region" description="Polar residues" evidence="1">
    <location>
        <begin position="112"/>
        <end position="121"/>
    </location>
</feature>
<dbReference type="KEGG" id="ome:OLMES_4838"/>
<sequence>MDIHNASSRQGESKCAAIVGESRAVIVSRSAVCALVLALAACSSNQTKPPRYDTNTAQSHSESSISQVPATQSELSSAASQAQENGNRARPEAANESGVQLNSDAQTEKSTKVQAVNSGSEKTGPEKTGPEKTRVKPEPVRKAPSTPEKTAANREAKPTAPTRAVKETEKPIKGVSDKGSNLSATNSADTTRNNVSSTQLNSSKSVSVTGTLDSKTTKSASQSSDPGAAQETTPVSQIALLDDSLQSGQQPGGVSGKDVDVSGVEGLKRQFSLRDLPVQLSQGWSLDRVKTPFAEPDSACVVMKKVADIYDGYDNTEVLLALAQDKLWVKTQSNLDLTYPNTGIAVVGSDGIELDNTGFEGLVGENIAVLGRGILRSTSAASSIKVRLGFWPTWPVTETREVVFGLESIDNLKKALSDCAKL</sequence>
<keyword evidence="3" id="KW-1185">Reference proteome</keyword>
<evidence type="ECO:0000256" key="1">
    <source>
        <dbReference type="SAM" id="MobiDB-lite"/>
    </source>
</evidence>
<feature type="compositionally biased region" description="Polar residues" evidence="1">
    <location>
        <begin position="45"/>
        <end position="69"/>
    </location>
</feature>
<dbReference type="Proteomes" id="UP000196027">
    <property type="component" value="Chromosome"/>
</dbReference>
<feature type="region of interest" description="Disordered" evidence="1">
    <location>
        <begin position="45"/>
        <end position="233"/>
    </location>
</feature>
<gene>
    <name evidence="2" type="ORF">OLMES_4838</name>
</gene>
<evidence type="ECO:0000313" key="3">
    <source>
        <dbReference type="Proteomes" id="UP000196027"/>
    </source>
</evidence>
<reference evidence="2 3" key="1">
    <citation type="submission" date="2017-05" db="EMBL/GenBank/DDBJ databases">
        <title>Genomic insights into alkan degradation activity of Oleiphilus messinensis.</title>
        <authorList>
            <person name="Kozyavkin S.A."/>
            <person name="Slesarev A.I."/>
            <person name="Golyshin P.N."/>
            <person name="Korzhenkov A."/>
            <person name="Golyshina O.N."/>
            <person name="Toshchakov S.V."/>
        </authorList>
    </citation>
    <scope>NUCLEOTIDE SEQUENCE [LARGE SCALE GENOMIC DNA]</scope>
    <source>
        <strain evidence="2 3">ME102</strain>
    </source>
</reference>
<dbReference type="RefSeq" id="WP_087463562.1">
    <property type="nucleotide sequence ID" value="NZ_CP021425.1"/>
</dbReference>